<name>A0A560MHI0_9BRAD</name>
<dbReference type="EMBL" id="VITY01000001">
    <property type="protein sequence ID" value="TWC06828.1"/>
    <property type="molecule type" value="Genomic_DNA"/>
</dbReference>
<evidence type="ECO:0000313" key="1">
    <source>
        <dbReference type="EMBL" id="TWC06828.1"/>
    </source>
</evidence>
<proteinExistence type="predicted"/>
<dbReference type="AlphaFoldDB" id="A0A560MHI0"/>
<evidence type="ECO:0000313" key="2">
    <source>
        <dbReference type="Proteomes" id="UP000321304"/>
    </source>
</evidence>
<gene>
    <name evidence="1" type="ORF">FBZ93_101116</name>
</gene>
<comment type="caution">
    <text evidence="1">The sequence shown here is derived from an EMBL/GenBank/DDBJ whole genome shotgun (WGS) entry which is preliminary data.</text>
</comment>
<sequence length="86" mass="9097">MSTFCGVPQLAQLASPAKAGDPVFQRRQRVTEKPRRTGYPAFAGHDAECEAKSPYSAGLVADGAPDEAFVAAAFFSTMRTAMMAPS</sequence>
<reference evidence="1 2" key="1">
    <citation type="submission" date="2019-06" db="EMBL/GenBank/DDBJ databases">
        <title>Genomic Encyclopedia of Type Strains, Phase IV (KMG-V): Genome sequencing to study the core and pangenomes of soil and plant-associated prokaryotes.</title>
        <authorList>
            <person name="Whitman W."/>
        </authorList>
    </citation>
    <scope>NUCLEOTIDE SEQUENCE [LARGE SCALE GENOMIC DNA]</scope>
    <source>
        <strain evidence="1 2">BR 10355</strain>
    </source>
</reference>
<dbReference type="Proteomes" id="UP000321304">
    <property type="component" value="Unassembled WGS sequence"/>
</dbReference>
<accession>A0A560MHI0</accession>
<keyword evidence="2" id="KW-1185">Reference proteome</keyword>
<protein>
    <submittedName>
        <fullName evidence="1">Uncharacterized protein</fullName>
    </submittedName>
</protein>
<organism evidence="1 2">
    <name type="scientific">Bradyrhizobium macuxiense</name>
    <dbReference type="NCBI Taxonomy" id="1755647"/>
    <lineage>
        <taxon>Bacteria</taxon>
        <taxon>Pseudomonadati</taxon>
        <taxon>Pseudomonadota</taxon>
        <taxon>Alphaproteobacteria</taxon>
        <taxon>Hyphomicrobiales</taxon>
        <taxon>Nitrobacteraceae</taxon>
        <taxon>Bradyrhizobium</taxon>
    </lineage>
</organism>